<evidence type="ECO:0000256" key="5">
    <source>
        <dbReference type="ARBA" id="ARBA00022692"/>
    </source>
</evidence>
<dbReference type="Gene3D" id="1.10.3720.10">
    <property type="entry name" value="MetI-like"/>
    <property type="match status" value="1"/>
</dbReference>
<evidence type="ECO:0000256" key="2">
    <source>
        <dbReference type="ARBA" id="ARBA00007069"/>
    </source>
</evidence>
<feature type="domain" description="ABC transmembrane type-1" evidence="10">
    <location>
        <begin position="88"/>
        <end position="294"/>
    </location>
</feature>
<dbReference type="PROSITE" id="PS50928">
    <property type="entry name" value="ABC_TM1"/>
    <property type="match status" value="1"/>
</dbReference>
<dbReference type="Pfam" id="PF00528">
    <property type="entry name" value="BPD_transp_1"/>
    <property type="match status" value="1"/>
</dbReference>
<keyword evidence="3 8" id="KW-0813">Transport</keyword>
<keyword evidence="12" id="KW-1185">Reference proteome</keyword>
<dbReference type="GO" id="GO:0005886">
    <property type="term" value="C:plasma membrane"/>
    <property type="evidence" value="ECO:0007669"/>
    <property type="project" value="UniProtKB-SubCell"/>
</dbReference>
<evidence type="ECO:0000256" key="6">
    <source>
        <dbReference type="ARBA" id="ARBA00022989"/>
    </source>
</evidence>
<dbReference type="OrthoDB" id="9808619at2"/>
<keyword evidence="5 8" id="KW-0812">Transmembrane</keyword>
<gene>
    <name evidence="11" type="ORF">EOS_10260</name>
</gene>
<sequence length="304" mass="33148">MSSNSSTSGVLDAVEENRRSSARSRRTGALAAMTGPTYLWLLITVFLPMLTMLYFSLLTVAPIAGQSGSFTLQHYWDIFTKPFYLINARRSLTLALEVTLCCLAIGYPAAFLLAKHVKGRWREAILLLVMLPFWSNALVRAFSWTMVLSDSGLFGHLVHMIAPGLSVDILYTYPAIVIGLVHAYLPYLVLTCYVALQGIDDALIEAARSLGASRTQTLLRVILPLSLPGVVAGCVLTFVPVTGSFMEARVLGGQQAIMFGTLIESQFTAAFNWPLGAALGFVLLAMILVVMALFFPLLRRHLAG</sequence>
<dbReference type="PANTHER" id="PTHR42929:SF1">
    <property type="entry name" value="INNER MEMBRANE ABC TRANSPORTER PERMEASE PROTEIN YDCU-RELATED"/>
    <property type="match status" value="1"/>
</dbReference>
<evidence type="ECO:0000256" key="3">
    <source>
        <dbReference type="ARBA" id="ARBA00022448"/>
    </source>
</evidence>
<organism evidence="11 12">
    <name type="scientific">Caballeronia mineralivorans PML1(12)</name>
    <dbReference type="NCBI Taxonomy" id="908627"/>
    <lineage>
        <taxon>Bacteria</taxon>
        <taxon>Pseudomonadati</taxon>
        <taxon>Pseudomonadota</taxon>
        <taxon>Betaproteobacteria</taxon>
        <taxon>Burkholderiales</taxon>
        <taxon>Burkholderiaceae</taxon>
        <taxon>Caballeronia</taxon>
    </lineage>
</organism>
<feature type="transmembrane region" description="Helical" evidence="8">
    <location>
        <begin position="92"/>
        <end position="113"/>
    </location>
</feature>
<feature type="transmembrane region" description="Helical" evidence="8">
    <location>
        <begin position="275"/>
        <end position="298"/>
    </location>
</feature>
<name>A0A0J1G1Y0_9BURK</name>
<feature type="transmembrane region" description="Helical" evidence="8">
    <location>
        <begin position="217"/>
        <end position="239"/>
    </location>
</feature>
<evidence type="ECO:0000256" key="7">
    <source>
        <dbReference type="ARBA" id="ARBA00023136"/>
    </source>
</evidence>
<evidence type="ECO:0000259" key="10">
    <source>
        <dbReference type="PROSITE" id="PS50928"/>
    </source>
</evidence>
<dbReference type="Proteomes" id="UP000035963">
    <property type="component" value="Unassembled WGS sequence"/>
</dbReference>
<protein>
    <submittedName>
        <fullName evidence="11">Peptide ABC transporter permease</fullName>
    </submittedName>
</protein>
<keyword evidence="6 8" id="KW-1133">Transmembrane helix</keyword>
<keyword evidence="4" id="KW-1003">Cell membrane</keyword>
<accession>A0A0J1G1Y0</accession>
<dbReference type="AlphaFoldDB" id="A0A0J1G1Y0"/>
<evidence type="ECO:0000313" key="12">
    <source>
        <dbReference type="Proteomes" id="UP000035963"/>
    </source>
</evidence>
<dbReference type="PANTHER" id="PTHR42929">
    <property type="entry name" value="INNER MEMBRANE ABC TRANSPORTER PERMEASE PROTEIN YDCU-RELATED-RELATED"/>
    <property type="match status" value="1"/>
</dbReference>
<keyword evidence="7 8" id="KW-0472">Membrane</keyword>
<dbReference type="SUPFAM" id="SSF161098">
    <property type="entry name" value="MetI-like"/>
    <property type="match status" value="1"/>
</dbReference>
<dbReference type="CDD" id="cd06261">
    <property type="entry name" value="TM_PBP2"/>
    <property type="match status" value="1"/>
</dbReference>
<dbReference type="InterPro" id="IPR035906">
    <property type="entry name" value="MetI-like_sf"/>
</dbReference>
<evidence type="ECO:0000256" key="4">
    <source>
        <dbReference type="ARBA" id="ARBA00022475"/>
    </source>
</evidence>
<evidence type="ECO:0000256" key="1">
    <source>
        <dbReference type="ARBA" id="ARBA00004651"/>
    </source>
</evidence>
<feature type="transmembrane region" description="Helical" evidence="8">
    <location>
        <begin position="169"/>
        <end position="196"/>
    </location>
</feature>
<comment type="similarity">
    <text evidence="2">Belongs to the binding-protein-dependent transport system permease family. CysTW subfamily.</text>
</comment>
<dbReference type="InterPro" id="IPR000515">
    <property type="entry name" value="MetI-like"/>
</dbReference>
<evidence type="ECO:0000256" key="9">
    <source>
        <dbReference type="SAM" id="MobiDB-lite"/>
    </source>
</evidence>
<feature type="transmembrane region" description="Helical" evidence="8">
    <location>
        <begin position="125"/>
        <end position="149"/>
    </location>
</feature>
<reference evidence="11 12" key="1">
    <citation type="journal article" date="2015" name="Genome Announc.">
        <title>Draft Genome Sequence of Burkholderia sp. Strain PML1(12), an Ectomycorrhizosphere-Inhabiting Bacterium with Effective Mineral-Weathering Ability.</title>
        <authorList>
            <person name="Uroz S."/>
            <person name="Oger P."/>
        </authorList>
    </citation>
    <scope>NUCLEOTIDE SEQUENCE [LARGE SCALE GENOMIC DNA]</scope>
    <source>
        <strain evidence="12">PML1(12)</strain>
    </source>
</reference>
<feature type="transmembrane region" description="Helical" evidence="8">
    <location>
        <begin position="28"/>
        <end position="55"/>
    </location>
</feature>
<evidence type="ECO:0000256" key="8">
    <source>
        <dbReference type="RuleBase" id="RU363032"/>
    </source>
</evidence>
<dbReference type="GO" id="GO:0055085">
    <property type="term" value="P:transmembrane transport"/>
    <property type="evidence" value="ECO:0007669"/>
    <property type="project" value="InterPro"/>
</dbReference>
<comment type="subcellular location">
    <subcellularLocation>
        <location evidence="1 8">Cell membrane</location>
        <topology evidence="1 8">Multi-pass membrane protein</topology>
    </subcellularLocation>
</comment>
<feature type="region of interest" description="Disordered" evidence="9">
    <location>
        <begin position="1"/>
        <end position="20"/>
    </location>
</feature>
<comment type="caution">
    <text evidence="11">The sequence shown here is derived from an EMBL/GenBank/DDBJ whole genome shotgun (WGS) entry which is preliminary data.</text>
</comment>
<proteinExistence type="inferred from homology"/>
<dbReference type="RefSeq" id="WP_047846523.1">
    <property type="nucleotide sequence ID" value="NZ_AEJF01000075.1"/>
</dbReference>
<dbReference type="PATRIC" id="fig|908627.4.peg.2266"/>
<evidence type="ECO:0000313" key="11">
    <source>
        <dbReference type="EMBL" id="KLU26178.1"/>
    </source>
</evidence>
<dbReference type="EMBL" id="AEJF01000075">
    <property type="protein sequence ID" value="KLU26178.1"/>
    <property type="molecule type" value="Genomic_DNA"/>
</dbReference>